<protein>
    <submittedName>
        <fullName evidence="2">Uroporphyrinogen-III synthase</fullName>
        <ecNumber evidence="2">4.2.1.75</ecNumber>
    </submittedName>
</protein>
<dbReference type="SUPFAM" id="SSF69618">
    <property type="entry name" value="HemD-like"/>
    <property type="match status" value="1"/>
</dbReference>
<dbReference type="Gene3D" id="3.40.50.10090">
    <property type="match status" value="2"/>
</dbReference>
<accession>A0A1W1B9G8</accession>
<dbReference type="AlphaFoldDB" id="A0A1W1B9G8"/>
<organism evidence="2">
    <name type="scientific">hydrothermal vent metagenome</name>
    <dbReference type="NCBI Taxonomy" id="652676"/>
    <lineage>
        <taxon>unclassified sequences</taxon>
        <taxon>metagenomes</taxon>
        <taxon>ecological metagenomes</taxon>
    </lineage>
</organism>
<dbReference type="Pfam" id="PF02602">
    <property type="entry name" value="HEM4"/>
    <property type="match status" value="1"/>
</dbReference>
<evidence type="ECO:0000259" key="1">
    <source>
        <dbReference type="Pfam" id="PF02602"/>
    </source>
</evidence>
<reference evidence="2" key="1">
    <citation type="submission" date="2016-10" db="EMBL/GenBank/DDBJ databases">
        <authorList>
            <person name="de Groot N.N."/>
        </authorList>
    </citation>
    <scope>NUCLEOTIDE SEQUENCE</scope>
</reference>
<evidence type="ECO:0000313" key="2">
    <source>
        <dbReference type="EMBL" id="SFV50154.1"/>
    </source>
</evidence>
<dbReference type="GO" id="GO:0033014">
    <property type="term" value="P:tetrapyrrole biosynthetic process"/>
    <property type="evidence" value="ECO:0007669"/>
    <property type="project" value="InterPro"/>
</dbReference>
<dbReference type="InterPro" id="IPR036108">
    <property type="entry name" value="4pyrrol_syn_uPrphyn_synt_sf"/>
</dbReference>
<feature type="domain" description="Tetrapyrrole biosynthesis uroporphyrinogen III synthase" evidence="1">
    <location>
        <begin position="21"/>
        <end position="206"/>
    </location>
</feature>
<name>A0A1W1B9G8_9ZZZZ</name>
<dbReference type="InterPro" id="IPR003754">
    <property type="entry name" value="4pyrrol_synth_uPrphyn_synth"/>
</dbReference>
<gene>
    <name evidence="2" type="ORF">MNB_SV-8-418</name>
</gene>
<proteinExistence type="predicted"/>
<sequence length="218" mass="24346">MQKKSAIYLLSPTPKEGTIALPMIDFTVTAKQIDFAQCDTLMFTSKQAVITTDKIDVSWKKYPCVAIGSATKKVIEDLGGEVIYQPSSFYGEQLSRDIASFFRERKLLYLRPKEVSFDSKTFLNKEGIDLGEQIIYETSCILYTSKEKPVAGAIIIFTSPSTIHCFLKNFTWDESYTAVVIGNATKVHLPMHAKYVVADEPLISACILKAKEIANSSF</sequence>
<dbReference type="GO" id="GO:0004852">
    <property type="term" value="F:uroporphyrinogen-III synthase activity"/>
    <property type="evidence" value="ECO:0007669"/>
    <property type="project" value="UniProtKB-EC"/>
</dbReference>
<dbReference type="EC" id="4.2.1.75" evidence="2"/>
<keyword evidence="2" id="KW-0456">Lyase</keyword>
<dbReference type="CDD" id="cd06578">
    <property type="entry name" value="HemD"/>
    <property type="match status" value="1"/>
</dbReference>
<dbReference type="EMBL" id="FPHD01000007">
    <property type="protein sequence ID" value="SFV50154.1"/>
    <property type="molecule type" value="Genomic_DNA"/>
</dbReference>